<reference evidence="10" key="2">
    <citation type="journal article" date="2013" name="Nat. Genet.">
        <title>The draft genomes of soft-shell turtle and green sea turtle yield insights into the development and evolution of the turtle-specific body plan.</title>
        <authorList>
            <person name="Wang Z."/>
            <person name="Pascual-Anaya J."/>
            <person name="Zadissa A."/>
            <person name="Li W."/>
            <person name="Niimura Y."/>
            <person name="Huang Z."/>
            <person name="Li C."/>
            <person name="White S."/>
            <person name="Xiong Z."/>
            <person name="Fang D."/>
            <person name="Wang B."/>
            <person name="Ming Y."/>
            <person name="Chen Y."/>
            <person name="Zheng Y."/>
            <person name="Kuraku S."/>
            <person name="Pignatelli M."/>
            <person name="Herrero J."/>
            <person name="Beal K."/>
            <person name="Nozawa M."/>
            <person name="Li Q."/>
            <person name="Wang J."/>
            <person name="Zhang H."/>
            <person name="Yu L."/>
            <person name="Shigenobu S."/>
            <person name="Wang J."/>
            <person name="Liu J."/>
            <person name="Flicek P."/>
            <person name="Searle S."/>
            <person name="Wang J."/>
            <person name="Kuratani S."/>
            <person name="Yin Y."/>
            <person name="Aken B."/>
            <person name="Zhang G."/>
            <person name="Irie N."/>
        </authorList>
    </citation>
    <scope>NUCLEOTIDE SEQUENCE [LARGE SCALE GENOMIC DNA]</scope>
    <source>
        <strain evidence="10">Daiwa-1</strain>
    </source>
</reference>
<gene>
    <name evidence="9" type="primary">CRLF3</name>
</gene>
<comment type="subcellular location">
    <subcellularLocation>
        <location evidence="1">Cytoplasm</location>
    </subcellularLocation>
</comment>
<feature type="domain" description="Fibronectin type-III" evidence="8">
    <location>
        <begin position="176"/>
        <end position="272"/>
    </location>
</feature>
<evidence type="ECO:0000256" key="2">
    <source>
        <dbReference type="ARBA" id="ARBA00022490"/>
    </source>
</evidence>
<evidence type="ECO:0000256" key="3">
    <source>
        <dbReference type="ARBA" id="ARBA00023054"/>
    </source>
</evidence>
<evidence type="ECO:0000256" key="5">
    <source>
        <dbReference type="ARBA" id="ARBA00061133"/>
    </source>
</evidence>
<evidence type="ECO:0000313" key="10">
    <source>
        <dbReference type="Proteomes" id="UP000007267"/>
    </source>
</evidence>
<feature type="coiled-coil region" evidence="7">
    <location>
        <begin position="50"/>
        <end position="85"/>
    </location>
</feature>
<dbReference type="EMBL" id="AGCU01100781">
    <property type="status" value="NOT_ANNOTATED_CDS"/>
    <property type="molecule type" value="Genomic_DNA"/>
</dbReference>
<dbReference type="OMA" id="HEWTPGF"/>
<dbReference type="SUPFAM" id="SSF49265">
    <property type="entry name" value="Fibronectin type III"/>
    <property type="match status" value="1"/>
</dbReference>
<sequence>SGMDPEGEALLLQEARESIEAAPSYRLGARQARGKKKRKNQIKESAALTREVLEQHFNDLKGTLRKLLDERLVLLLQEVDAIEQESIKPLDECQKLIEHGVSTADDLLQEGECVIHGVMGEQNEKLCSFTKKALHIQLDSLPEVPALVDVPCLSAQLDDCLLTIVKNQIFNHGTVASRPPVQIEELTEKPGGILVRWCKVDDDFIPQDYRLQSRKSTAHHFEDVYVGSEMEFIVLQIDPNVDYQFRVCARGDGRQEWSPWSIPQTGRSTLVPHEWTAGLEGYSLSSRRNIALRNDSQSCGGVLYSKAPTYFCGQTLTFRIEAVGQLDKRDSIGVCVEQQNGYDSLQRDKAVCISTNGAVFVNGKEMTNQLPAVTCGSTVTFDMEVVHLGPNNNEGGSFKLRVTISSNNREVVFDWVLDHSCGSLYFGCSFSYPGWKVLVF</sequence>
<dbReference type="GO" id="GO:0045944">
    <property type="term" value="P:positive regulation of transcription by RNA polymerase II"/>
    <property type="evidence" value="ECO:0007669"/>
    <property type="project" value="Ensembl"/>
</dbReference>
<dbReference type="GeneTree" id="ENSGT00940000153469"/>
<organism evidence="9 10">
    <name type="scientific">Pelodiscus sinensis</name>
    <name type="common">Chinese softshell turtle</name>
    <name type="synonym">Trionyx sinensis</name>
    <dbReference type="NCBI Taxonomy" id="13735"/>
    <lineage>
        <taxon>Eukaryota</taxon>
        <taxon>Metazoa</taxon>
        <taxon>Chordata</taxon>
        <taxon>Craniata</taxon>
        <taxon>Vertebrata</taxon>
        <taxon>Euteleostomi</taxon>
        <taxon>Archelosauria</taxon>
        <taxon>Testudinata</taxon>
        <taxon>Testudines</taxon>
        <taxon>Cryptodira</taxon>
        <taxon>Trionychia</taxon>
        <taxon>Trionychidae</taxon>
        <taxon>Pelodiscus</taxon>
    </lineage>
</organism>
<keyword evidence="10" id="KW-1185">Reference proteome</keyword>
<dbReference type="GO" id="GO:0046427">
    <property type="term" value="P:positive regulation of receptor signaling pathway via JAK-STAT"/>
    <property type="evidence" value="ECO:0007669"/>
    <property type="project" value="Ensembl"/>
</dbReference>
<reference evidence="9" key="3">
    <citation type="submission" date="2025-08" db="UniProtKB">
        <authorList>
            <consortium name="Ensembl"/>
        </authorList>
    </citation>
    <scope>IDENTIFICATION</scope>
</reference>
<dbReference type="InterPro" id="IPR003961">
    <property type="entry name" value="FN3_dom"/>
</dbReference>
<reference evidence="9" key="4">
    <citation type="submission" date="2025-09" db="UniProtKB">
        <authorList>
            <consortium name="Ensembl"/>
        </authorList>
    </citation>
    <scope>IDENTIFICATION</scope>
</reference>
<dbReference type="eggNOG" id="ENOG502QQI2">
    <property type="taxonomic scope" value="Eukaryota"/>
</dbReference>
<dbReference type="Ensembl" id="ENSPSIT00000016650.1">
    <property type="protein sequence ID" value="ENSPSIP00000016574.1"/>
    <property type="gene ID" value="ENSPSIG00000014727.1"/>
</dbReference>
<comment type="function">
    <text evidence="4">May play a role in the negative regulation of cell cycle progression.</text>
</comment>
<dbReference type="GO" id="GO:0005829">
    <property type="term" value="C:cytosol"/>
    <property type="evidence" value="ECO:0007669"/>
    <property type="project" value="Ensembl"/>
</dbReference>
<keyword evidence="3 7" id="KW-0175">Coiled coil</keyword>
<proteinExistence type="inferred from homology"/>
<dbReference type="STRING" id="13735.ENSPSIP00000016574"/>
<dbReference type="AlphaFoldDB" id="K7G8G3"/>
<dbReference type="Proteomes" id="UP000007267">
    <property type="component" value="Unassembled WGS sequence"/>
</dbReference>
<dbReference type="GO" id="GO:0030308">
    <property type="term" value="P:negative regulation of cell growth"/>
    <property type="evidence" value="ECO:0007669"/>
    <property type="project" value="Ensembl"/>
</dbReference>
<dbReference type="Gene3D" id="2.60.40.10">
    <property type="entry name" value="Immunoglobulins"/>
    <property type="match status" value="1"/>
</dbReference>
<name>K7G8G3_PELSI</name>
<dbReference type="InterPro" id="IPR036116">
    <property type="entry name" value="FN3_sf"/>
</dbReference>
<evidence type="ECO:0000256" key="1">
    <source>
        <dbReference type="ARBA" id="ARBA00004496"/>
    </source>
</evidence>
<accession>K7G8G3</accession>
<keyword evidence="2" id="KW-0963">Cytoplasm</keyword>
<dbReference type="GO" id="GO:2000134">
    <property type="term" value="P:negative regulation of G1/S transition of mitotic cell cycle"/>
    <property type="evidence" value="ECO:0007669"/>
    <property type="project" value="Ensembl"/>
</dbReference>
<dbReference type="PROSITE" id="PS50853">
    <property type="entry name" value="FN3"/>
    <property type="match status" value="1"/>
</dbReference>
<comment type="similarity">
    <text evidence="5">Belongs to the cytokine receptor-like factor 3 family.</text>
</comment>
<dbReference type="GO" id="GO:0005886">
    <property type="term" value="C:plasma membrane"/>
    <property type="evidence" value="ECO:0007669"/>
    <property type="project" value="Ensembl"/>
</dbReference>
<evidence type="ECO:0000259" key="8">
    <source>
        <dbReference type="PROSITE" id="PS50853"/>
    </source>
</evidence>
<evidence type="ECO:0000256" key="6">
    <source>
        <dbReference type="ARBA" id="ARBA00068086"/>
    </source>
</evidence>
<dbReference type="EMBL" id="AGCU01100782">
    <property type="status" value="NOT_ANNOTATED_CDS"/>
    <property type="molecule type" value="Genomic_DNA"/>
</dbReference>
<dbReference type="InterPro" id="IPR013783">
    <property type="entry name" value="Ig-like_fold"/>
</dbReference>
<dbReference type="FunFam" id="2.60.40.10:FF:000573">
    <property type="entry name" value="Cytokine receptor-like factor 3"/>
    <property type="match status" value="1"/>
</dbReference>
<protein>
    <recommendedName>
        <fullName evidence="6">Cytokine receptor-like factor 3</fullName>
    </recommendedName>
</protein>
<dbReference type="GO" id="GO:0042802">
    <property type="term" value="F:identical protein binding"/>
    <property type="evidence" value="ECO:0007669"/>
    <property type="project" value="Ensembl"/>
</dbReference>
<evidence type="ECO:0000256" key="7">
    <source>
        <dbReference type="SAM" id="Coils"/>
    </source>
</evidence>
<reference evidence="10" key="1">
    <citation type="submission" date="2011-10" db="EMBL/GenBank/DDBJ databases">
        <authorList>
            <consortium name="Soft-shell Turtle Genome Consortium"/>
        </authorList>
    </citation>
    <scope>NUCLEOTIDE SEQUENCE [LARGE SCALE GENOMIC DNA]</scope>
    <source>
        <strain evidence="10">Daiwa-1</strain>
    </source>
</reference>
<dbReference type="CDD" id="cd00063">
    <property type="entry name" value="FN3"/>
    <property type="match status" value="1"/>
</dbReference>
<evidence type="ECO:0000313" key="9">
    <source>
        <dbReference type="Ensembl" id="ENSPSIP00000016574.1"/>
    </source>
</evidence>
<evidence type="ECO:0000256" key="4">
    <source>
        <dbReference type="ARBA" id="ARBA00056593"/>
    </source>
</evidence>